<comment type="caution">
    <text evidence="7">The sequence shown here is derived from an EMBL/GenBank/DDBJ whole genome shotgun (WGS) entry which is preliminary data.</text>
</comment>
<dbReference type="InterPro" id="IPR009003">
    <property type="entry name" value="Peptidase_S1_PA"/>
</dbReference>
<dbReference type="SMART" id="SM00228">
    <property type="entry name" value="PDZ"/>
    <property type="match status" value="1"/>
</dbReference>
<evidence type="ECO:0000259" key="6">
    <source>
        <dbReference type="PROSITE" id="PS50106"/>
    </source>
</evidence>
<dbReference type="PRINTS" id="PR00834">
    <property type="entry name" value="PROTEASES2C"/>
</dbReference>
<evidence type="ECO:0000313" key="8">
    <source>
        <dbReference type="Proteomes" id="UP000823485"/>
    </source>
</evidence>
<dbReference type="RefSeq" id="WP_077110372.1">
    <property type="nucleotide sequence ID" value="NZ_JAFBFH010000014.1"/>
</dbReference>
<evidence type="ECO:0000313" key="7">
    <source>
        <dbReference type="EMBL" id="MBM7715445.1"/>
    </source>
</evidence>
<dbReference type="InterPro" id="IPR036034">
    <property type="entry name" value="PDZ_sf"/>
</dbReference>
<proteinExistence type="inferred from homology"/>
<keyword evidence="2 7" id="KW-0645">Protease</keyword>
<dbReference type="EC" id="3.4.21.107" evidence="7"/>
<dbReference type="GO" id="GO:0006508">
    <property type="term" value="P:proteolysis"/>
    <property type="evidence" value="ECO:0007669"/>
    <property type="project" value="UniProtKB-KW"/>
</dbReference>
<dbReference type="InterPro" id="IPR001940">
    <property type="entry name" value="Peptidase_S1C"/>
</dbReference>
<keyword evidence="8" id="KW-1185">Reference proteome</keyword>
<dbReference type="PANTHER" id="PTHR43343">
    <property type="entry name" value="PEPTIDASE S12"/>
    <property type="match status" value="1"/>
</dbReference>
<dbReference type="InterPro" id="IPR043504">
    <property type="entry name" value="Peptidase_S1_PA_chymotrypsin"/>
</dbReference>
<keyword evidence="5" id="KW-0812">Transmembrane</keyword>
<keyword evidence="3 7" id="KW-0378">Hydrolase</keyword>
<dbReference type="Gene3D" id="2.30.42.10">
    <property type="match status" value="1"/>
</dbReference>
<evidence type="ECO:0000256" key="4">
    <source>
        <dbReference type="ARBA" id="ARBA00022825"/>
    </source>
</evidence>
<keyword evidence="5" id="KW-1133">Transmembrane helix</keyword>
<reference evidence="7 8" key="1">
    <citation type="submission" date="2021-01" db="EMBL/GenBank/DDBJ databases">
        <title>Genomic Encyclopedia of Type Strains, Phase IV (KMG-IV): sequencing the most valuable type-strain genomes for metagenomic binning, comparative biology and taxonomic classification.</title>
        <authorList>
            <person name="Goeker M."/>
        </authorList>
    </citation>
    <scope>NUCLEOTIDE SEQUENCE [LARGE SCALE GENOMIC DNA]</scope>
    <source>
        <strain evidence="7 8">DSM 105453</strain>
    </source>
</reference>
<dbReference type="Pfam" id="PF13180">
    <property type="entry name" value="PDZ_2"/>
    <property type="match status" value="1"/>
</dbReference>
<dbReference type="Proteomes" id="UP000823485">
    <property type="component" value="Unassembled WGS sequence"/>
</dbReference>
<dbReference type="InterPro" id="IPR001478">
    <property type="entry name" value="PDZ"/>
</dbReference>
<evidence type="ECO:0000256" key="5">
    <source>
        <dbReference type="SAM" id="Phobius"/>
    </source>
</evidence>
<dbReference type="PANTHER" id="PTHR43343:SF3">
    <property type="entry name" value="PROTEASE DO-LIKE 8, CHLOROPLASTIC"/>
    <property type="match status" value="1"/>
</dbReference>
<name>A0ABS2R7U5_9BACI</name>
<protein>
    <submittedName>
        <fullName evidence="7">Serine protease Do</fullName>
        <ecNumber evidence="7">3.4.21.107</ecNumber>
    </submittedName>
</protein>
<comment type="similarity">
    <text evidence="1">Belongs to the peptidase S1C family.</text>
</comment>
<keyword evidence="4" id="KW-0720">Serine protease</keyword>
<dbReference type="EMBL" id="JAFBFH010000014">
    <property type="protein sequence ID" value="MBM7715445.1"/>
    <property type="molecule type" value="Genomic_DNA"/>
</dbReference>
<dbReference type="SUPFAM" id="SSF50156">
    <property type="entry name" value="PDZ domain-like"/>
    <property type="match status" value="1"/>
</dbReference>
<dbReference type="SUPFAM" id="SSF50494">
    <property type="entry name" value="Trypsin-like serine proteases"/>
    <property type="match status" value="1"/>
</dbReference>
<dbReference type="Pfam" id="PF13365">
    <property type="entry name" value="Trypsin_2"/>
    <property type="match status" value="1"/>
</dbReference>
<evidence type="ECO:0000256" key="3">
    <source>
        <dbReference type="ARBA" id="ARBA00022801"/>
    </source>
</evidence>
<keyword evidence="5" id="KW-0472">Membrane</keyword>
<accession>A0ABS2R7U5</accession>
<feature type="transmembrane region" description="Helical" evidence="5">
    <location>
        <begin position="14"/>
        <end position="35"/>
    </location>
</feature>
<dbReference type="InterPro" id="IPR051201">
    <property type="entry name" value="Chloro_Bact_Ser_Proteases"/>
</dbReference>
<evidence type="ECO:0000256" key="2">
    <source>
        <dbReference type="ARBA" id="ARBA00022670"/>
    </source>
</evidence>
<sequence length="391" mass="41328">MDKQVNKRSVVKRFLSTAAAGMIGAVITLASLQYIGGFQSSSQKVNETAPSNVNTQNVSAQSVSFADIVEQASKAVVGVVSERRSNDPFQRAAGETSGSGSGVIFKKTDDAVYIVTNNHVIEGANQINISLQDGKEVAAELVGTDPLTDIAVLKMKKSDGITPIRFGDSSLLRAGDQVVAIGNPLGLDLSRTVTQGIVSGVNRTIEMTTSAGAWNFDVIQTDAAINPGNSGGALINTKGELVGINSLKIAEKGVEGLGFAIPSNQVSRITEELIKNGQIVRPYLGVSVMSLDKVPSVYLENLPENVKEGVLVVSVDEGSEIAKAGLKAQDVIVSVNGKAIKSESDLRKVLYTEMNIGDEVSLDVYRLGKKQTFNAKLASNQQLEMKNDSNS</sequence>
<dbReference type="GO" id="GO:0008233">
    <property type="term" value="F:peptidase activity"/>
    <property type="evidence" value="ECO:0007669"/>
    <property type="project" value="UniProtKB-KW"/>
</dbReference>
<evidence type="ECO:0000256" key="1">
    <source>
        <dbReference type="ARBA" id="ARBA00010541"/>
    </source>
</evidence>
<organism evidence="7 8">
    <name type="scientific">Siminovitchia thermophila</name>
    <dbReference type="NCBI Taxonomy" id="1245522"/>
    <lineage>
        <taxon>Bacteria</taxon>
        <taxon>Bacillati</taxon>
        <taxon>Bacillota</taxon>
        <taxon>Bacilli</taxon>
        <taxon>Bacillales</taxon>
        <taxon>Bacillaceae</taxon>
        <taxon>Siminovitchia</taxon>
    </lineage>
</organism>
<dbReference type="PROSITE" id="PS50106">
    <property type="entry name" value="PDZ"/>
    <property type="match status" value="1"/>
</dbReference>
<gene>
    <name evidence="7" type="ORF">JOC94_002432</name>
</gene>
<dbReference type="Gene3D" id="2.40.10.10">
    <property type="entry name" value="Trypsin-like serine proteases"/>
    <property type="match status" value="2"/>
</dbReference>
<feature type="domain" description="PDZ" evidence="6">
    <location>
        <begin position="268"/>
        <end position="368"/>
    </location>
</feature>